<dbReference type="InterPro" id="IPR020825">
    <property type="entry name" value="Phe-tRNA_synthase-like_B3/B4"/>
</dbReference>
<keyword evidence="3" id="KW-1185">Reference proteome</keyword>
<dbReference type="PANTHER" id="PTHR39209:SF2">
    <property type="entry name" value="CYTOPLASMIC PROTEIN"/>
    <property type="match status" value="1"/>
</dbReference>
<dbReference type="EMBL" id="CYHC01000001">
    <property type="protein sequence ID" value="CUA84173.1"/>
    <property type="molecule type" value="Genomic_DNA"/>
</dbReference>
<dbReference type="SUPFAM" id="SSF56037">
    <property type="entry name" value="PheT/TilS domain"/>
    <property type="match status" value="1"/>
</dbReference>
<feature type="domain" description="B3/B4 tRNA-binding" evidence="1">
    <location>
        <begin position="62"/>
        <end position="222"/>
    </location>
</feature>
<dbReference type="Gene3D" id="3.50.40.10">
    <property type="entry name" value="Phenylalanyl-trna Synthetase, Chain B, domain 3"/>
    <property type="match status" value="1"/>
</dbReference>
<proteinExistence type="predicted"/>
<dbReference type="InterPro" id="IPR005146">
    <property type="entry name" value="B3/B4_tRNA-bd"/>
</dbReference>
<evidence type="ECO:0000313" key="3">
    <source>
        <dbReference type="Proteomes" id="UP000182178"/>
    </source>
</evidence>
<dbReference type="SMART" id="SM00873">
    <property type="entry name" value="B3_4"/>
    <property type="match status" value="1"/>
</dbReference>
<protein>
    <submittedName>
        <fullName evidence="2">B3/B4 domain (DNA/RNA-binding domain of Phe-tRNA-synthetase)</fullName>
    </submittedName>
</protein>
<organism evidence="2 3">
    <name type="scientific">Chelatococcus sambhunathii</name>
    <dbReference type="NCBI Taxonomy" id="363953"/>
    <lineage>
        <taxon>Bacteria</taxon>
        <taxon>Pseudomonadati</taxon>
        <taxon>Pseudomonadota</taxon>
        <taxon>Alphaproteobacteria</taxon>
        <taxon>Hyphomicrobiales</taxon>
        <taxon>Chelatococcaceae</taxon>
        <taxon>Chelatococcus</taxon>
    </lineage>
</organism>
<accession>A0ABM9U1J6</accession>
<dbReference type="RefSeq" id="WP_055457481.1">
    <property type="nucleotide sequence ID" value="NZ_CYHC01000001.1"/>
</dbReference>
<sequence>MQLSIADITADFPRFRVAVVAVDDLAITDARPQALDTLIAEREAACRERWGHLGLSQVPGIAAWREAYKGFGIKKTSYRSSVERLVKRVVAGERLPAVNSFVDLYNAVSLTHVFCCGADDRDKLAPPLAFRYAREGDSFRDMAGGGSAAAPDENPEDPPKPGEVVYADARHVLCRRWNWRQDARTGIGPTTTRAVATIQANGVGDLEAAVADFGALVAAHCGGHCRVAIADHATPVVML</sequence>
<evidence type="ECO:0000259" key="1">
    <source>
        <dbReference type="SMART" id="SM00873"/>
    </source>
</evidence>
<dbReference type="Pfam" id="PF03483">
    <property type="entry name" value="B3_4"/>
    <property type="match status" value="1"/>
</dbReference>
<dbReference type="Proteomes" id="UP000182178">
    <property type="component" value="Unassembled WGS sequence"/>
</dbReference>
<reference evidence="2 3" key="1">
    <citation type="submission" date="2015-08" db="EMBL/GenBank/DDBJ databases">
        <authorList>
            <person name="Varghese N."/>
        </authorList>
    </citation>
    <scope>NUCLEOTIDE SEQUENCE [LARGE SCALE GENOMIC DNA]</scope>
    <source>
        <strain evidence="2 3">DSM 18167</strain>
    </source>
</reference>
<name>A0ABM9U1J6_9HYPH</name>
<dbReference type="PANTHER" id="PTHR39209">
    <property type="match status" value="1"/>
</dbReference>
<evidence type="ECO:0000313" key="2">
    <source>
        <dbReference type="EMBL" id="CUA84173.1"/>
    </source>
</evidence>
<gene>
    <name evidence="2" type="ORF">Ga0061061_101254</name>
</gene>
<comment type="caution">
    <text evidence="2">The sequence shown here is derived from an EMBL/GenBank/DDBJ whole genome shotgun (WGS) entry which is preliminary data.</text>
</comment>